<dbReference type="Pfam" id="PF25967">
    <property type="entry name" value="RND-MFP_C"/>
    <property type="match status" value="1"/>
</dbReference>
<dbReference type="RefSeq" id="WP_407339721.1">
    <property type="nucleotide sequence ID" value="NZ_CP136862.1"/>
</dbReference>
<dbReference type="Pfam" id="PF25944">
    <property type="entry name" value="Beta-barrel_RND"/>
    <property type="match status" value="1"/>
</dbReference>
<feature type="domain" description="Multidrug resistance protein MdtA-like beta-barrel" evidence="2">
    <location>
        <begin position="7"/>
        <end position="50"/>
    </location>
</feature>
<name>A0ABZ0HTX5_9HYPH</name>
<dbReference type="PANTHER" id="PTHR30158">
    <property type="entry name" value="ACRA/E-RELATED COMPONENT OF DRUG EFFLUX TRANSPORTER"/>
    <property type="match status" value="1"/>
</dbReference>
<dbReference type="Gene3D" id="2.40.420.20">
    <property type="match status" value="1"/>
</dbReference>
<dbReference type="InterPro" id="IPR058627">
    <property type="entry name" value="MdtA-like_C"/>
</dbReference>
<feature type="region of interest" description="Disordered" evidence="1">
    <location>
        <begin position="128"/>
        <end position="150"/>
    </location>
</feature>
<dbReference type="SUPFAM" id="SSF111369">
    <property type="entry name" value="HlyD-like secretion proteins"/>
    <property type="match status" value="1"/>
</dbReference>
<sequence length="150" mass="16157">MDSSGGFPYHGTIEYVAPGIDPSTGTLLVRGILPNPNRSLLPGFFVRIRLPRRLTAQQALLAPNRALGEDQGGRYLLVLNKDNVVEQRYVQLGELFGTLRVITSGISADDRVVTGELWRAIPGTKVAPRLMGSEAPSSGETGGDDRSGRQ</sequence>
<reference evidence="4 5" key="1">
    <citation type="submission" date="2023-10" db="EMBL/GenBank/DDBJ databases">
        <title>Novel methanotroph of the genus Methylocapsa from a subarctic wetland.</title>
        <authorList>
            <person name="Belova S.E."/>
            <person name="Oshkin I.Y."/>
            <person name="Miroshnikov K."/>
            <person name="Dedysh S.N."/>
        </authorList>
    </citation>
    <scope>NUCLEOTIDE SEQUENCE [LARGE SCALE GENOMIC DNA]</scope>
    <source>
        <strain evidence="4 5">RX1</strain>
    </source>
</reference>
<evidence type="ECO:0000313" key="5">
    <source>
        <dbReference type="Proteomes" id="UP001626536"/>
    </source>
</evidence>
<organism evidence="4 5">
    <name type="scientific">Methylocapsa polymorpha</name>
    <dbReference type="NCBI Taxonomy" id="3080828"/>
    <lineage>
        <taxon>Bacteria</taxon>
        <taxon>Pseudomonadati</taxon>
        <taxon>Pseudomonadota</taxon>
        <taxon>Alphaproteobacteria</taxon>
        <taxon>Hyphomicrobiales</taxon>
        <taxon>Beijerinckiaceae</taxon>
        <taxon>Methylocapsa</taxon>
    </lineage>
</organism>
<keyword evidence="5" id="KW-1185">Reference proteome</keyword>
<feature type="domain" description="Multidrug resistance protein MdtA-like C-terminal permuted SH3" evidence="3">
    <location>
        <begin position="58"/>
        <end position="117"/>
    </location>
</feature>
<evidence type="ECO:0000259" key="3">
    <source>
        <dbReference type="Pfam" id="PF25967"/>
    </source>
</evidence>
<protein>
    <submittedName>
        <fullName evidence="4">Uncharacterized protein</fullName>
    </submittedName>
</protein>
<accession>A0ABZ0HTX5</accession>
<evidence type="ECO:0000256" key="1">
    <source>
        <dbReference type="SAM" id="MobiDB-lite"/>
    </source>
</evidence>
<dbReference type="Proteomes" id="UP001626536">
    <property type="component" value="Chromosome"/>
</dbReference>
<dbReference type="Gene3D" id="2.40.30.170">
    <property type="match status" value="1"/>
</dbReference>
<proteinExistence type="predicted"/>
<dbReference type="InterPro" id="IPR058626">
    <property type="entry name" value="MdtA-like_b-barrel"/>
</dbReference>
<dbReference type="EMBL" id="CP136862">
    <property type="protein sequence ID" value="WOJ90275.1"/>
    <property type="molecule type" value="Genomic_DNA"/>
</dbReference>
<evidence type="ECO:0000313" key="4">
    <source>
        <dbReference type="EMBL" id="WOJ90275.1"/>
    </source>
</evidence>
<evidence type="ECO:0000259" key="2">
    <source>
        <dbReference type="Pfam" id="PF25944"/>
    </source>
</evidence>
<dbReference type="PANTHER" id="PTHR30158:SF24">
    <property type="entry name" value="HLYD FAMILY SECRETION PROTEIN"/>
    <property type="match status" value="1"/>
</dbReference>
<gene>
    <name evidence="4" type="ORF">RZS28_02950</name>
</gene>